<protein>
    <recommendedName>
        <fullName evidence="10">FAD-binding FR-type domain-containing protein</fullName>
    </recommendedName>
</protein>
<feature type="transmembrane region" description="Helical" evidence="9">
    <location>
        <begin position="178"/>
        <end position="200"/>
    </location>
</feature>
<evidence type="ECO:0000313" key="12">
    <source>
        <dbReference type="Proteomes" id="UP000017836"/>
    </source>
</evidence>
<dbReference type="EMBL" id="KI394994">
    <property type="protein sequence ID" value="ERM99798.1"/>
    <property type="molecule type" value="Genomic_DNA"/>
</dbReference>
<dbReference type="Pfam" id="PF08030">
    <property type="entry name" value="NAD_binding_6"/>
    <property type="match status" value="1"/>
</dbReference>
<dbReference type="InterPro" id="IPR017938">
    <property type="entry name" value="Riboflavin_synthase-like_b-brl"/>
</dbReference>
<proteinExistence type="predicted"/>
<evidence type="ECO:0000259" key="10">
    <source>
        <dbReference type="PROSITE" id="PS51384"/>
    </source>
</evidence>
<dbReference type="Gramene" id="ERM99798">
    <property type="protein sequence ID" value="ERM99798"/>
    <property type="gene ID" value="AMTR_s00099p00157080"/>
</dbReference>
<keyword evidence="4" id="KW-0274">FAD</keyword>
<dbReference type="InterPro" id="IPR000778">
    <property type="entry name" value="Cyt_b245_heavy_chain"/>
</dbReference>
<dbReference type="OMA" id="RLEWHAF"/>
<dbReference type="InterPro" id="IPR013121">
    <property type="entry name" value="Fe_red_NAD-bd_6"/>
</dbReference>
<feature type="domain" description="FAD-binding FR-type" evidence="10">
    <location>
        <begin position="279"/>
        <end position="399"/>
    </location>
</feature>
<feature type="transmembrane region" description="Helical" evidence="9">
    <location>
        <begin position="551"/>
        <end position="576"/>
    </location>
</feature>
<keyword evidence="6" id="KW-0560">Oxidoreductase</keyword>
<feature type="region of interest" description="Disordered" evidence="8">
    <location>
        <begin position="585"/>
        <end position="609"/>
    </location>
</feature>
<dbReference type="HOGENOM" id="CLU_014777_0_0_1"/>
<keyword evidence="2" id="KW-0285">Flavoprotein</keyword>
<evidence type="ECO:0000256" key="4">
    <source>
        <dbReference type="ARBA" id="ARBA00022827"/>
    </source>
</evidence>
<evidence type="ECO:0000256" key="7">
    <source>
        <dbReference type="ARBA" id="ARBA00023136"/>
    </source>
</evidence>
<feature type="transmembrane region" description="Helical" evidence="9">
    <location>
        <begin position="519"/>
        <end position="539"/>
    </location>
</feature>
<dbReference type="Gene3D" id="3.40.50.80">
    <property type="entry name" value="Nucleotide-binding domain of ferredoxin-NADP reductase (FNR) module"/>
    <property type="match status" value="2"/>
</dbReference>
<feature type="compositionally biased region" description="Basic and acidic residues" evidence="8">
    <location>
        <begin position="585"/>
        <end position="600"/>
    </location>
</feature>
<dbReference type="GO" id="GO:0005886">
    <property type="term" value="C:plasma membrane"/>
    <property type="evidence" value="ECO:0000318"/>
    <property type="project" value="GO_Central"/>
</dbReference>
<keyword evidence="7 9" id="KW-0472">Membrane</keyword>
<dbReference type="eggNOG" id="KOG0039">
    <property type="taxonomic scope" value="Eukaryota"/>
</dbReference>
<evidence type="ECO:0000256" key="3">
    <source>
        <dbReference type="ARBA" id="ARBA00022692"/>
    </source>
</evidence>
<evidence type="ECO:0000256" key="5">
    <source>
        <dbReference type="ARBA" id="ARBA00022989"/>
    </source>
</evidence>
<comment type="subcellular location">
    <subcellularLocation>
        <location evidence="1">Membrane</location>
        <topology evidence="1">Multi-pass membrane protein</topology>
    </subcellularLocation>
</comment>
<feature type="transmembrane region" description="Helical" evidence="9">
    <location>
        <begin position="80"/>
        <end position="102"/>
    </location>
</feature>
<dbReference type="Proteomes" id="UP000017836">
    <property type="component" value="Unassembled WGS sequence"/>
</dbReference>
<dbReference type="Pfam" id="PF01794">
    <property type="entry name" value="Ferric_reduct"/>
    <property type="match status" value="1"/>
</dbReference>
<dbReference type="PROSITE" id="PS51384">
    <property type="entry name" value="FAD_FR"/>
    <property type="match status" value="1"/>
</dbReference>
<evidence type="ECO:0000256" key="6">
    <source>
        <dbReference type="ARBA" id="ARBA00023002"/>
    </source>
</evidence>
<dbReference type="STRING" id="13333.W1NWU4"/>
<keyword evidence="5 9" id="KW-1133">Transmembrane helix</keyword>
<dbReference type="PANTHER" id="PTHR11972:SF69">
    <property type="entry name" value="FERRIC REDUCTION OXIDASE 6-RELATED"/>
    <property type="match status" value="1"/>
</dbReference>
<feature type="transmembrane region" description="Helical" evidence="9">
    <location>
        <begin position="138"/>
        <end position="157"/>
    </location>
</feature>
<dbReference type="InterPro" id="IPR039261">
    <property type="entry name" value="FNR_nucleotide-bd"/>
</dbReference>
<dbReference type="CDD" id="cd06186">
    <property type="entry name" value="NOX_Duox_like_FAD_NADP"/>
    <property type="match status" value="1"/>
</dbReference>
<dbReference type="SFLD" id="SFLDS00052">
    <property type="entry name" value="Ferric_Reductase_Domain"/>
    <property type="match status" value="2"/>
</dbReference>
<gene>
    <name evidence="11" type="ORF">AMTR_s00099p00157080</name>
</gene>
<dbReference type="GO" id="GO:0000293">
    <property type="term" value="F:ferric-chelate reductase activity"/>
    <property type="evidence" value="ECO:0000318"/>
    <property type="project" value="GO_Central"/>
</dbReference>
<dbReference type="InterPro" id="IPR050369">
    <property type="entry name" value="RBOH/FRE"/>
</dbReference>
<sequence length="683" mass="76550">MDEHTVQDPLLSDGARIDHGVKKPGLLSSIGKCVFKIFLWAIFLAWVAVIFLFPSDFVRGFYLKYIFATRKSVFESSGGILLVFSAPIILVAILGMIYITIFPRQYLGVKKRNFPSFHLWTFPVIVDGPFGVVSAAEFVGIVLVIAYVLWSLSAYIIRDSHTISELSVSTEEKSYLMLEFVGLRLGSIGLFLLAFLFLPIARGSSLLRLIDIPFEHATKYHVWLGHLTMAIFTAHGLCYVVAWALKGNLIHEILEWKNIGIANLPGVISLLAGLLMWVTSLHPVRKTYFELFFYTHQLYVVFVVFLALHVGLQYNALSFIFVQIRELSWLQWHPFSVSSCPLDGRFHLAVLIKVLGDWTEKLRDTIENAAERSRKGLSFQNSVKMTASVEGPYGHESAYHLNYENIILVAGGIGISPFVAVLRDILHRIEEKRPCAVKNVLIVWAIKRSDELCLLSAVDAKSICPSFSDLLNLDIQIYVTQETEPALEDGNLSKITNQVYFPKIHGNHVSSLVGTGNTIWSGMYLAVSTVGFIILMGQLGSLDVSMWWLRGLLLVVCMVASVALFGGLVIILWHYWERRVANNKDSTGGKETDESKHHGEPTAPGKTQEGDLVDLSTIQYGHRPNFEGILDSVIEKWGHVDVGVMVCGPPSLESTVAAQCRSRNIMRRWNQPILHFNTHSFEL</sequence>
<evidence type="ECO:0000256" key="8">
    <source>
        <dbReference type="SAM" id="MobiDB-lite"/>
    </source>
</evidence>
<dbReference type="InterPro" id="IPR017927">
    <property type="entry name" value="FAD-bd_FR_type"/>
</dbReference>
<dbReference type="InterPro" id="IPR013130">
    <property type="entry name" value="Fe3_Rdtase_TM_dom"/>
</dbReference>
<evidence type="ECO:0000313" key="11">
    <source>
        <dbReference type="EMBL" id="ERM99798.1"/>
    </source>
</evidence>
<evidence type="ECO:0000256" key="9">
    <source>
        <dbReference type="SAM" id="Phobius"/>
    </source>
</evidence>
<evidence type="ECO:0000256" key="1">
    <source>
        <dbReference type="ARBA" id="ARBA00004141"/>
    </source>
</evidence>
<feature type="transmembrane region" description="Helical" evidence="9">
    <location>
        <begin position="33"/>
        <end position="53"/>
    </location>
</feature>
<organism evidence="11 12">
    <name type="scientific">Amborella trichopoda</name>
    <dbReference type="NCBI Taxonomy" id="13333"/>
    <lineage>
        <taxon>Eukaryota</taxon>
        <taxon>Viridiplantae</taxon>
        <taxon>Streptophyta</taxon>
        <taxon>Embryophyta</taxon>
        <taxon>Tracheophyta</taxon>
        <taxon>Spermatophyta</taxon>
        <taxon>Magnoliopsida</taxon>
        <taxon>Amborellales</taxon>
        <taxon>Amborellaceae</taxon>
        <taxon>Amborella</taxon>
    </lineage>
</organism>
<reference evidence="12" key="1">
    <citation type="journal article" date="2013" name="Science">
        <title>The Amborella genome and the evolution of flowering plants.</title>
        <authorList>
            <consortium name="Amborella Genome Project"/>
        </authorList>
    </citation>
    <scope>NUCLEOTIDE SEQUENCE [LARGE SCALE GENOMIC DNA]</scope>
</reference>
<dbReference type="Pfam" id="PF08022">
    <property type="entry name" value="FAD_binding_8"/>
    <property type="match status" value="1"/>
</dbReference>
<name>W1NWU4_AMBTC</name>
<feature type="transmembrane region" description="Helical" evidence="9">
    <location>
        <begin position="220"/>
        <end position="245"/>
    </location>
</feature>
<keyword evidence="3 9" id="KW-0812">Transmembrane</keyword>
<evidence type="ECO:0000256" key="2">
    <source>
        <dbReference type="ARBA" id="ARBA00022630"/>
    </source>
</evidence>
<dbReference type="PANTHER" id="PTHR11972">
    <property type="entry name" value="NADPH OXIDASE"/>
    <property type="match status" value="1"/>
</dbReference>
<feature type="transmembrane region" description="Helical" evidence="9">
    <location>
        <begin position="257"/>
        <end position="278"/>
    </location>
</feature>
<dbReference type="PRINTS" id="PR00466">
    <property type="entry name" value="GP91PHOX"/>
</dbReference>
<keyword evidence="12" id="KW-1185">Reference proteome</keyword>
<dbReference type="SUPFAM" id="SSF52343">
    <property type="entry name" value="Ferredoxin reductase-like, C-terminal NADP-linked domain"/>
    <property type="match status" value="1"/>
</dbReference>
<feature type="transmembrane region" description="Helical" evidence="9">
    <location>
        <begin position="298"/>
        <end position="322"/>
    </location>
</feature>
<dbReference type="AlphaFoldDB" id="W1NWU4"/>
<accession>W1NWU4</accession>
<dbReference type="SUPFAM" id="SSF63380">
    <property type="entry name" value="Riboflavin synthase domain-like"/>
    <property type="match status" value="1"/>
</dbReference>
<dbReference type="InterPro" id="IPR013112">
    <property type="entry name" value="FAD-bd_8"/>
</dbReference>